<dbReference type="RefSeq" id="XP_024345178.1">
    <property type="nucleotide sequence ID" value="XM_024500408.1"/>
</dbReference>
<dbReference type="GO" id="GO:0004530">
    <property type="term" value="F:deoxyribonuclease I activity"/>
    <property type="evidence" value="ECO:0007669"/>
    <property type="project" value="TreeGrafter"/>
</dbReference>
<organism evidence="3 4">
    <name type="scientific">Echinococcus granulosus</name>
    <name type="common">Hydatid tapeworm</name>
    <dbReference type="NCBI Taxonomy" id="6210"/>
    <lineage>
        <taxon>Eukaryota</taxon>
        <taxon>Metazoa</taxon>
        <taxon>Spiralia</taxon>
        <taxon>Lophotrochozoa</taxon>
        <taxon>Platyhelminthes</taxon>
        <taxon>Cestoda</taxon>
        <taxon>Eucestoda</taxon>
        <taxon>Cyclophyllidea</taxon>
        <taxon>Taeniidae</taxon>
        <taxon>Echinococcus</taxon>
        <taxon>Echinococcus granulosus group</taxon>
    </lineage>
</organism>
<keyword evidence="4" id="KW-1185">Reference proteome</keyword>
<dbReference type="STRING" id="6210.W6U6N7"/>
<dbReference type="OrthoDB" id="10061407at2759"/>
<dbReference type="GO" id="GO:0003677">
    <property type="term" value="F:DNA binding"/>
    <property type="evidence" value="ECO:0007669"/>
    <property type="project" value="TreeGrafter"/>
</dbReference>
<dbReference type="PRINTS" id="PR00130">
    <property type="entry name" value="DNASEI"/>
</dbReference>
<dbReference type="EMBL" id="APAU02000430">
    <property type="protein sequence ID" value="EUB53982.1"/>
    <property type="molecule type" value="Genomic_DNA"/>
</dbReference>
<evidence type="ECO:0000256" key="2">
    <source>
        <dbReference type="ARBA" id="ARBA00022801"/>
    </source>
</evidence>
<comment type="caution">
    <text evidence="3">The sequence shown here is derived from an EMBL/GenBank/DDBJ whole genome shotgun (WGS) entry which is preliminary data.</text>
</comment>
<accession>W6U6N7</accession>
<dbReference type="GO" id="GO:0005634">
    <property type="term" value="C:nucleus"/>
    <property type="evidence" value="ECO:0007669"/>
    <property type="project" value="TreeGrafter"/>
</dbReference>
<protein>
    <submittedName>
        <fullName evidence="3">Deoxyribonuclease gamma</fullName>
    </submittedName>
</protein>
<dbReference type="PANTHER" id="PTHR11371:SF31">
    <property type="entry name" value="EXTRACELLULAR NUCLEASE"/>
    <property type="match status" value="1"/>
</dbReference>
<dbReference type="AlphaFoldDB" id="W6U6N7"/>
<dbReference type="PANTHER" id="PTHR11371">
    <property type="entry name" value="DEOXYRIBONUCLEASE"/>
    <property type="match status" value="1"/>
</dbReference>
<reference evidence="3 4" key="1">
    <citation type="journal article" date="2013" name="Nat. Genet.">
        <title>The genome of the hydatid tapeworm Echinococcus granulosus.</title>
        <authorList>
            <person name="Zheng H."/>
            <person name="Zhang W."/>
            <person name="Zhang L."/>
            <person name="Zhang Z."/>
            <person name="Li J."/>
            <person name="Lu G."/>
            <person name="Zhu Y."/>
            <person name="Wang Y."/>
            <person name="Huang Y."/>
            <person name="Liu J."/>
            <person name="Kang H."/>
            <person name="Chen J."/>
            <person name="Wang L."/>
            <person name="Chen A."/>
            <person name="Yu S."/>
            <person name="Gao Z."/>
            <person name="Jin L."/>
            <person name="Gu W."/>
            <person name="Wang Z."/>
            <person name="Zhao L."/>
            <person name="Shi B."/>
            <person name="Wen H."/>
            <person name="Lin R."/>
            <person name="Jones M.K."/>
            <person name="Brejova B."/>
            <person name="Vinar T."/>
            <person name="Zhao G."/>
            <person name="McManus D.P."/>
            <person name="Chen Z."/>
            <person name="Zhou Y."/>
            <person name="Wang S."/>
        </authorList>
    </citation>
    <scope>NUCLEOTIDE SEQUENCE [LARGE SCALE GENOMIC DNA]</scope>
</reference>
<dbReference type="CTD" id="36346874"/>
<evidence type="ECO:0000256" key="1">
    <source>
        <dbReference type="ARBA" id="ARBA00022722"/>
    </source>
</evidence>
<dbReference type="Gene3D" id="3.60.10.10">
    <property type="entry name" value="Endonuclease/exonuclease/phosphatase"/>
    <property type="match status" value="1"/>
</dbReference>
<keyword evidence="2" id="KW-0378">Hydrolase</keyword>
<dbReference type="GO" id="GO:0006308">
    <property type="term" value="P:DNA catabolic process"/>
    <property type="evidence" value="ECO:0007669"/>
    <property type="project" value="InterPro"/>
</dbReference>
<proteinExistence type="predicted"/>
<dbReference type="Proteomes" id="UP000019149">
    <property type="component" value="Unassembled WGS sequence"/>
</dbReference>
<dbReference type="GeneID" id="36346874"/>
<gene>
    <name evidence="3" type="ORF">EGR_11161</name>
</gene>
<sequence>MDRKVVDNKLYGTKSKVESLNLVFLGYMNADCTYLTKQAGEQLRLRTDDQYAWHITGDMDTTVSDTSCAYDRFVVLL</sequence>
<dbReference type="InterPro" id="IPR016202">
    <property type="entry name" value="DNase_I"/>
</dbReference>
<dbReference type="KEGG" id="egl:EGR_11161"/>
<dbReference type="InterPro" id="IPR036691">
    <property type="entry name" value="Endo/exonu/phosph_ase_sf"/>
</dbReference>
<keyword evidence="1" id="KW-0540">Nuclease</keyword>
<evidence type="ECO:0000313" key="4">
    <source>
        <dbReference type="Proteomes" id="UP000019149"/>
    </source>
</evidence>
<name>W6U6N7_ECHGR</name>
<evidence type="ECO:0000313" key="3">
    <source>
        <dbReference type="EMBL" id="EUB53982.1"/>
    </source>
</evidence>